<dbReference type="EMBL" id="MG748548">
    <property type="protein sequence ID" value="AVZ45163.1"/>
    <property type="molecule type" value="Genomic_DNA"/>
</dbReference>
<protein>
    <submittedName>
        <fullName evidence="1">Uncharacterized protein</fullName>
    </submittedName>
</protein>
<dbReference type="InterPro" id="IPR055619">
    <property type="entry name" value="DUF7195"/>
</dbReference>
<dbReference type="KEGG" id="vg:77949035"/>
<accession>A0A2Z3DKZ2</accession>
<sequence>MEIRKMMLDNVVTTRRIPMTSTGCDNLRAIQKWMQEGIGGLVNAPVEIPFPTVINNVLADYVKLKGIKVEPHVKQGN</sequence>
<dbReference type="GeneID" id="77949035"/>
<proteinExistence type="predicted"/>
<keyword evidence="2" id="KW-1185">Reference proteome</keyword>
<dbReference type="Proteomes" id="UP000257884">
    <property type="component" value="Segment"/>
</dbReference>
<evidence type="ECO:0000313" key="2">
    <source>
        <dbReference type="Proteomes" id="UP000257884"/>
    </source>
</evidence>
<reference evidence="2" key="1">
    <citation type="submission" date="2018-01" db="EMBL/GenBank/DDBJ databases">
        <authorList>
            <person name="van Mierlo J.T."/>
            <person name="Hagens S."/>
            <person name="Witte S."/>
            <person name="Klamert S."/>
            <person name="van de Straat L."/>
        </authorList>
    </citation>
    <scope>NUCLEOTIDE SEQUENCE [LARGE SCALE GENOMIC DNA]</scope>
</reference>
<dbReference type="Pfam" id="PF23825">
    <property type="entry name" value="DUF7195"/>
    <property type="match status" value="1"/>
</dbReference>
<dbReference type="RefSeq" id="YP_010672748.1">
    <property type="nucleotide sequence ID" value="NC_070979.1"/>
</dbReference>
<name>A0A2Z3DKZ2_9CAUD</name>
<organism evidence="1 2">
    <name type="scientific">Escherichia phage EP335</name>
    <dbReference type="NCBI Taxonomy" id="2070199"/>
    <lineage>
        <taxon>Viruses</taxon>
        <taxon>Duplodnaviria</taxon>
        <taxon>Heunggongvirae</taxon>
        <taxon>Uroviricota</taxon>
        <taxon>Caudoviricetes</taxon>
        <taxon>Mktvariviridae</taxon>
        <taxon>Gordonclarkvirinae</taxon>
        <taxon>Nieuwekanaalvirus</taxon>
        <taxon>Nieuwekanaalvirus EP335</taxon>
    </lineage>
</organism>
<evidence type="ECO:0000313" key="1">
    <source>
        <dbReference type="EMBL" id="AVZ45163.1"/>
    </source>
</evidence>